<protein>
    <submittedName>
        <fullName evidence="1">Uncharacterized protein</fullName>
    </submittedName>
</protein>
<name>A0AAE1CNG9_9GAST</name>
<comment type="caution">
    <text evidence="1">The sequence shown here is derived from an EMBL/GenBank/DDBJ whole genome shotgun (WGS) entry which is preliminary data.</text>
</comment>
<organism evidence="1 2">
    <name type="scientific">Elysia crispata</name>
    <name type="common">lettuce slug</name>
    <dbReference type="NCBI Taxonomy" id="231223"/>
    <lineage>
        <taxon>Eukaryota</taxon>
        <taxon>Metazoa</taxon>
        <taxon>Spiralia</taxon>
        <taxon>Lophotrochozoa</taxon>
        <taxon>Mollusca</taxon>
        <taxon>Gastropoda</taxon>
        <taxon>Heterobranchia</taxon>
        <taxon>Euthyneura</taxon>
        <taxon>Panpulmonata</taxon>
        <taxon>Sacoglossa</taxon>
        <taxon>Placobranchoidea</taxon>
        <taxon>Plakobranchidae</taxon>
        <taxon>Elysia</taxon>
    </lineage>
</organism>
<evidence type="ECO:0000313" key="2">
    <source>
        <dbReference type="Proteomes" id="UP001283361"/>
    </source>
</evidence>
<keyword evidence="2" id="KW-1185">Reference proteome</keyword>
<sequence>MHRSGQDVRQNIFPISLIVVRIVKDGTDVQPGHDLCEGTGTSRYKLTSTSRLPSSSLAQQVRLSVQIMSMFVYPWGPQRSSQPEAAGGSRDDGYHVYLQQLSLSRAEEQHKEQSLLRNPWEVQLLTAGGNVPGDVCVPGAVSPASRASRGASYFSIAQRLRDVCRCPSQALTCLVAAVAVSRLDQSESVTRM</sequence>
<evidence type="ECO:0000313" key="1">
    <source>
        <dbReference type="EMBL" id="KAK3719869.1"/>
    </source>
</evidence>
<accession>A0AAE1CNG9</accession>
<proteinExistence type="predicted"/>
<gene>
    <name evidence="1" type="ORF">RRG08_040169</name>
</gene>
<dbReference type="EMBL" id="JAWDGP010007412">
    <property type="protein sequence ID" value="KAK3719869.1"/>
    <property type="molecule type" value="Genomic_DNA"/>
</dbReference>
<dbReference type="Proteomes" id="UP001283361">
    <property type="component" value="Unassembled WGS sequence"/>
</dbReference>
<reference evidence="1" key="1">
    <citation type="journal article" date="2023" name="G3 (Bethesda)">
        <title>A reference genome for the long-term kleptoplast-retaining sea slug Elysia crispata morphotype clarki.</title>
        <authorList>
            <person name="Eastman K.E."/>
            <person name="Pendleton A.L."/>
            <person name="Shaikh M.A."/>
            <person name="Suttiyut T."/>
            <person name="Ogas R."/>
            <person name="Tomko P."/>
            <person name="Gavelis G."/>
            <person name="Widhalm J.R."/>
            <person name="Wisecaver J.H."/>
        </authorList>
    </citation>
    <scope>NUCLEOTIDE SEQUENCE</scope>
    <source>
        <strain evidence="1">ECLA1</strain>
    </source>
</reference>
<dbReference type="AlphaFoldDB" id="A0AAE1CNG9"/>